<accession>A0ABP0YBF0</accession>
<dbReference type="InterPro" id="IPR052437">
    <property type="entry name" value="Pectin_Meth_Modulator"/>
</dbReference>
<dbReference type="PANTHER" id="PTHR31265">
    <property type="entry name" value="OS02G0527500 PROTEIN-RELATED"/>
    <property type="match status" value="1"/>
</dbReference>
<protein>
    <recommendedName>
        <fullName evidence="6">DUF642 domain-containing protein</fullName>
    </recommendedName>
</protein>
<evidence type="ECO:0000313" key="7">
    <source>
        <dbReference type="EMBL" id="CAK9317774.1"/>
    </source>
</evidence>
<reference evidence="7 8" key="1">
    <citation type="submission" date="2024-03" db="EMBL/GenBank/DDBJ databases">
        <authorList>
            <person name="Gkanogiannis A."/>
            <person name="Becerra Lopez-Lavalle L."/>
        </authorList>
    </citation>
    <scope>NUCLEOTIDE SEQUENCE [LARGE SCALE GENOMIC DNA]</scope>
</reference>
<keyword evidence="4" id="KW-0732">Signal</keyword>
<keyword evidence="8" id="KW-1185">Reference proteome</keyword>
<evidence type="ECO:0000313" key="8">
    <source>
        <dbReference type="Proteomes" id="UP001642487"/>
    </source>
</evidence>
<organism evidence="7 8">
    <name type="scientific">Citrullus colocynthis</name>
    <name type="common">colocynth</name>
    <dbReference type="NCBI Taxonomy" id="252529"/>
    <lineage>
        <taxon>Eukaryota</taxon>
        <taxon>Viridiplantae</taxon>
        <taxon>Streptophyta</taxon>
        <taxon>Embryophyta</taxon>
        <taxon>Tracheophyta</taxon>
        <taxon>Spermatophyta</taxon>
        <taxon>Magnoliopsida</taxon>
        <taxon>eudicotyledons</taxon>
        <taxon>Gunneridae</taxon>
        <taxon>Pentapetalae</taxon>
        <taxon>rosids</taxon>
        <taxon>fabids</taxon>
        <taxon>Cucurbitales</taxon>
        <taxon>Cucurbitaceae</taxon>
        <taxon>Benincaseae</taxon>
        <taxon>Citrullus</taxon>
    </lineage>
</organism>
<evidence type="ECO:0000256" key="2">
    <source>
        <dbReference type="ARBA" id="ARBA00004613"/>
    </source>
</evidence>
<evidence type="ECO:0000256" key="3">
    <source>
        <dbReference type="ARBA" id="ARBA00022525"/>
    </source>
</evidence>
<evidence type="ECO:0000259" key="6">
    <source>
        <dbReference type="Pfam" id="PF04862"/>
    </source>
</evidence>
<comment type="subcellular location">
    <subcellularLocation>
        <location evidence="1">Cell envelope</location>
    </subcellularLocation>
    <subcellularLocation>
        <location evidence="2">Secreted</location>
    </subcellularLocation>
</comment>
<evidence type="ECO:0000256" key="5">
    <source>
        <dbReference type="ARBA" id="ARBA00023180"/>
    </source>
</evidence>
<dbReference type="Proteomes" id="UP001642487">
    <property type="component" value="Chromosome 3"/>
</dbReference>
<dbReference type="InterPro" id="IPR006946">
    <property type="entry name" value="DGR2-like_dom"/>
</dbReference>
<sequence length="440" mass="47633">MANAEWKSHVHVRNFYNIVLLPLCLANSKVKVYPFLHLAIPFCLPSSSSNQSMRLPETLLLLFLLLLLSTGVTPRELLKNADFESPPSKLPENSNKTSLTLNKNNTIPGWTFDGAVEYITVDKIKNISLPDQGHAILLGEDGKINQTFTADADFLSYLLTFALAPGGQNCSVTAPLQISAPDTDAVFSFSQHYGKEPWEVHGVYLGSWGDGEPVNLQILSQANDSTPTCWPAIDSLHIKTMGIVMPDSDNLVVNGGFEYGPDFLESSEGVLLDSAPTPFFSPLIQWAILGKVRYITSKHFFVPQGNAAIELISGISSGAQAAPKLQAGSSYTLNFTLGDANDSCRATFLVGAQAGLTSRNFTLESNGTGSAVKFSMTFNAGAPDVNTITFLSYTTSQTKDGDFCGPVIDDVILSVSHELRIYVPWKSLIPLCLITVICLL</sequence>
<dbReference type="Pfam" id="PF04862">
    <property type="entry name" value="DUF642"/>
    <property type="match status" value="2"/>
</dbReference>
<dbReference type="EMBL" id="OZ021737">
    <property type="protein sequence ID" value="CAK9317774.1"/>
    <property type="molecule type" value="Genomic_DNA"/>
</dbReference>
<keyword evidence="3" id="KW-0964">Secreted</keyword>
<feature type="domain" description="DUF642" evidence="6">
    <location>
        <begin position="251"/>
        <end position="413"/>
    </location>
</feature>
<name>A0ABP0YBF0_9ROSI</name>
<keyword evidence="5" id="KW-0325">Glycoprotein</keyword>
<proteinExistence type="predicted"/>
<evidence type="ECO:0000256" key="1">
    <source>
        <dbReference type="ARBA" id="ARBA00004196"/>
    </source>
</evidence>
<dbReference type="Gene3D" id="2.60.120.260">
    <property type="entry name" value="Galactose-binding domain-like"/>
    <property type="match status" value="1"/>
</dbReference>
<evidence type="ECO:0000256" key="4">
    <source>
        <dbReference type="ARBA" id="ARBA00022729"/>
    </source>
</evidence>
<feature type="domain" description="DUF642" evidence="6">
    <location>
        <begin position="77"/>
        <end position="239"/>
    </location>
</feature>
<gene>
    <name evidence="7" type="ORF">CITCOLO1_LOCUS9723</name>
</gene>
<dbReference type="PANTHER" id="PTHR31265:SF28">
    <property type="entry name" value="EMB|CAB87702.1"/>
    <property type="match status" value="1"/>
</dbReference>